<gene>
    <name evidence="8" type="ORF">SAMN04488554_1251</name>
</gene>
<dbReference type="GO" id="GO:0055085">
    <property type="term" value="P:transmembrane transport"/>
    <property type="evidence" value="ECO:0007669"/>
    <property type="project" value="InterPro"/>
</dbReference>
<dbReference type="CDD" id="cd06550">
    <property type="entry name" value="TM_ABC_iron-siderophores_like"/>
    <property type="match status" value="1"/>
</dbReference>
<evidence type="ECO:0000256" key="1">
    <source>
        <dbReference type="ARBA" id="ARBA00004141"/>
    </source>
</evidence>
<keyword evidence="4 7" id="KW-1133">Transmembrane helix</keyword>
<feature type="transmembrane region" description="Helical" evidence="7">
    <location>
        <begin position="75"/>
        <end position="95"/>
    </location>
</feature>
<dbReference type="GO" id="GO:0043190">
    <property type="term" value="C:ATP-binding cassette (ABC) transporter complex"/>
    <property type="evidence" value="ECO:0007669"/>
    <property type="project" value="InterPro"/>
</dbReference>
<sequence>MIDWITEIGSALTSPLLQRALIAAFVVGLTAPVVGTFLVQRRLSLLGDGVGHVALTGVAMGWLVGSWTHASQNDAYALVGAVVAAIIGAVLIEVVSARGRTNGDVALALLFYGGIAGGVVIISLAGGTNANLMAYLFGSLSTVSTGDLVTTMIMSGVILLVGLGLRTALFAVSQDQEFARSTGVPVRLLTIAIAVVAALTVTASMRVVGLLLVSALMIVPVAIAQQLTTSFRRTMTAAMGIGAAVCVGGLLITFTEPLAPGATIVVLAVTVYAGVAAVRAVIRPRRRHDVDPHPDVADDVQLGSTHG</sequence>
<dbReference type="PANTHER" id="PTHR30477:SF0">
    <property type="entry name" value="METAL TRANSPORT SYSTEM MEMBRANE PROTEIN TM_0125-RELATED"/>
    <property type="match status" value="1"/>
</dbReference>
<evidence type="ECO:0000313" key="8">
    <source>
        <dbReference type="EMBL" id="SED99209.1"/>
    </source>
</evidence>
<keyword evidence="9" id="KW-1185">Reference proteome</keyword>
<evidence type="ECO:0000256" key="2">
    <source>
        <dbReference type="ARBA" id="ARBA00008034"/>
    </source>
</evidence>
<feature type="transmembrane region" description="Helical" evidence="7">
    <location>
        <begin position="20"/>
        <end position="39"/>
    </location>
</feature>
<feature type="transmembrane region" description="Helical" evidence="7">
    <location>
        <begin position="51"/>
        <end position="69"/>
    </location>
</feature>
<protein>
    <submittedName>
        <fullName evidence="8">Zinc transport system permease protein</fullName>
    </submittedName>
</protein>
<keyword evidence="6" id="KW-0813">Transport</keyword>
<dbReference type="STRING" id="648782.SAMN04488554_1251"/>
<accession>A0A1H5F758</accession>
<dbReference type="InterPro" id="IPR037294">
    <property type="entry name" value="ABC_BtuC-like"/>
</dbReference>
<dbReference type="InterPro" id="IPR001626">
    <property type="entry name" value="ABC_TroCD"/>
</dbReference>
<name>A0A1H5F758_9MICO</name>
<dbReference type="SUPFAM" id="SSF81345">
    <property type="entry name" value="ABC transporter involved in vitamin B12 uptake, BtuC"/>
    <property type="match status" value="1"/>
</dbReference>
<evidence type="ECO:0000256" key="7">
    <source>
        <dbReference type="SAM" id="Phobius"/>
    </source>
</evidence>
<proteinExistence type="inferred from homology"/>
<feature type="transmembrane region" description="Helical" evidence="7">
    <location>
        <begin position="148"/>
        <end position="172"/>
    </location>
</feature>
<comment type="subcellular location">
    <subcellularLocation>
        <location evidence="6">Cell membrane</location>
        <topology evidence="6">Multi-pass membrane protein</topology>
    </subcellularLocation>
    <subcellularLocation>
        <location evidence="1">Membrane</location>
        <topology evidence="1">Multi-pass membrane protein</topology>
    </subcellularLocation>
</comment>
<dbReference type="AlphaFoldDB" id="A0A1H5F758"/>
<feature type="transmembrane region" description="Helical" evidence="7">
    <location>
        <begin position="107"/>
        <end position="128"/>
    </location>
</feature>
<feature type="transmembrane region" description="Helical" evidence="7">
    <location>
        <begin position="184"/>
        <end position="201"/>
    </location>
</feature>
<feature type="transmembrane region" description="Helical" evidence="7">
    <location>
        <begin position="207"/>
        <end position="224"/>
    </location>
</feature>
<evidence type="ECO:0000256" key="5">
    <source>
        <dbReference type="ARBA" id="ARBA00023136"/>
    </source>
</evidence>
<keyword evidence="5 7" id="KW-0472">Membrane</keyword>
<feature type="transmembrane region" description="Helical" evidence="7">
    <location>
        <begin position="261"/>
        <end position="282"/>
    </location>
</feature>
<keyword evidence="3 6" id="KW-0812">Transmembrane</keyword>
<dbReference type="Pfam" id="PF00950">
    <property type="entry name" value="ABC-3"/>
    <property type="match status" value="1"/>
</dbReference>
<dbReference type="EMBL" id="FNTX01000001">
    <property type="protein sequence ID" value="SED99209.1"/>
    <property type="molecule type" value="Genomic_DNA"/>
</dbReference>
<feature type="transmembrane region" description="Helical" evidence="7">
    <location>
        <begin position="236"/>
        <end position="255"/>
    </location>
</feature>
<dbReference type="RefSeq" id="WP_425441207.1">
    <property type="nucleotide sequence ID" value="NZ_FNTX01000001.1"/>
</dbReference>
<dbReference type="Gene3D" id="1.10.3470.10">
    <property type="entry name" value="ABC transporter involved in vitamin B12 uptake, BtuC"/>
    <property type="match status" value="1"/>
</dbReference>
<dbReference type="GO" id="GO:0010043">
    <property type="term" value="P:response to zinc ion"/>
    <property type="evidence" value="ECO:0007669"/>
    <property type="project" value="TreeGrafter"/>
</dbReference>
<comment type="similarity">
    <text evidence="2 6">Belongs to the ABC-3 integral membrane protein family.</text>
</comment>
<evidence type="ECO:0000256" key="6">
    <source>
        <dbReference type="RuleBase" id="RU003943"/>
    </source>
</evidence>
<reference evidence="9" key="1">
    <citation type="submission" date="2016-10" db="EMBL/GenBank/DDBJ databases">
        <authorList>
            <person name="Varghese N."/>
            <person name="Submissions S."/>
        </authorList>
    </citation>
    <scope>NUCLEOTIDE SEQUENCE [LARGE SCALE GENOMIC DNA]</scope>
    <source>
        <strain evidence="9">DSM 21368</strain>
    </source>
</reference>
<evidence type="ECO:0000313" key="9">
    <source>
        <dbReference type="Proteomes" id="UP000199220"/>
    </source>
</evidence>
<dbReference type="PANTHER" id="PTHR30477">
    <property type="entry name" value="ABC-TRANSPORTER METAL-BINDING PROTEIN"/>
    <property type="match status" value="1"/>
</dbReference>
<evidence type="ECO:0000256" key="3">
    <source>
        <dbReference type="ARBA" id="ARBA00022692"/>
    </source>
</evidence>
<evidence type="ECO:0000256" key="4">
    <source>
        <dbReference type="ARBA" id="ARBA00022989"/>
    </source>
</evidence>
<dbReference type="Proteomes" id="UP000199220">
    <property type="component" value="Unassembled WGS sequence"/>
</dbReference>
<organism evidence="8 9">
    <name type="scientific">Ruania alba</name>
    <dbReference type="NCBI Taxonomy" id="648782"/>
    <lineage>
        <taxon>Bacteria</taxon>
        <taxon>Bacillati</taxon>
        <taxon>Actinomycetota</taxon>
        <taxon>Actinomycetes</taxon>
        <taxon>Micrococcales</taxon>
        <taxon>Ruaniaceae</taxon>
        <taxon>Ruania</taxon>
    </lineage>
</organism>